<keyword evidence="2" id="KW-0472">Membrane</keyword>
<protein>
    <submittedName>
        <fullName evidence="3">Uncharacterized protein</fullName>
    </submittedName>
</protein>
<organism evidence="3 4">
    <name type="scientific">Candidatus Nitrosocosmicus franklandianus</name>
    <dbReference type="NCBI Taxonomy" id="1798806"/>
    <lineage>
        <taxon>Archaea</taxon>
        <taxon>Nitrososphaerota</taxon>
        <taxon>Nitrososphaeria</taxon>
        <taxon>Nitrososphaerales</taxon>
        <taxon>Nitrososphaeraceae</taxon>
        <taxon>Candidatus Nitrosocosmicus</taxon>
    </lineage>
</organism>
<feature type="transmembrane region" description="Helical" evidence="2">
    <location>
        <begin position="257"/>
        <end position="275"/>
    </location>
</feature>
<dbReference type="Proteomes" id="UP000294299">
    <property type="component" value="Chromosome NFRAN"/>
</dbReference>
<reference evidence="3 4" key="1">
    <citation type="submission" date="2019-02" db="EMBL/GenBank/DDBJ databases">
        <authorList>
            <person name="Lehtovirta-Morley E L."/>
        </authorList>
    </citation>
    <scope>NUCLEOTIDE SEQUENCE [LARGE SCALE GENOMIC DNA]</scope>
    <source>
        <strain evidence="3">NFRAN1</strain>
    </source>
</reference>
<name>A0A484I3X3_9ARCH</name>
<sequence>MKKGSTALSGISSNQTKSSTVRDFIYTYQNLLMVFGLVLSFSGGSWDITYHILNIPESFFSYPHSLVYSGILIVVCIFFMNLRRNFHAEKKIRNNNYIILSGIVLVLAAGPFDFSWHSKFGLDGLLSPPHLTLLSGWLLVALGNLRITNFRLNELRVKSQNLHDDLSKANHNSAASAAITTTTKAHEIKEFDSRGHELVGDDEQKEVQEEKEEENDEGHLMKKGEKTILKNQMQKNYGKLIPNSIINGGPKLYKLQLFLNLSILLLIMSGILYFFSLPFSETEFYNFNPPSLLALFVYGLGFPILFSAYLVKILLNYPDLKIMVPLVGIFYVIVTLITQISSNSFLAEYSGYYLLNLIPFVLLYAVMARSSSSSSRRHHLRFKNKLLDNKSSQFQQQQQQQQPSPNPDNKKIMNVIFSHIPSSSNFKYLALATTFGLLSYSLCFPLNTYVYNEELYGYLIYQNLVVKVYQEIFFENYVIIAAMSVAGGFLGYMILHITKSMRIQNHTR</sequence>
<feature type="transmembrane region" description="Helical" evidence="2">
    <location>
        <begin position="295"/>
        <end position="315"/>
    </location>
</feature>
<gene>
    <name evidence="3" type="ORF">NFRAN_0135</name>
</gene>
<feature type="transmembrane region" description="Helical" evidence="2">
    <location>
        <begin position="428"/>
        <end position="452"/>
    </location>
</feature>
<evidence type="ECO:0000256" key="2">
    <source>
        <dbReference type="SAM" id="Phobius"/>
    </source>
</evidence>
<feature type="transmembrane region" description="Helical" evidence="2">
    <location>
        <begin position="472"/>
        <end position="495"/>
    </location>
</feature>
<keyword evidence="4" id="KW-1185">Reference proteome</keyword>
<feature type="region of interest" description="Disordered" evidence="1">
    <location>
        <begin position="199"/>
        <end position="219"/>
    </location>
</feature>
<proteinExistence type="predicted"/>
<keyword evidence="2" id="KW-0812">Transmembrane</keyword>
<feature type="transmembrane region" description="Helical" evidence="2">
    <location>
        <begin position="352"/>
        <end position="371"/>
    </location>
</feature>
<feature type="transmembrane region" description="Helical" evidence="2">
    <location>
        <begin position="65"/>
        <end position="82"/>
    </location>
</feature>
<evidence type="ECO:0000256" key="1">
    <source>
        <dbReference type="SAM" id="MobiDB-lite"/>
    </source>
</evidence>
<dbReference type="KEGG" id="nfn:NFRAN_0135"/>
<feature type="transmembrane region" description="Helical" evidence="2">
    <location>
        <begin position="322"/>
        <end position="340"/>
    </location>
</feature>
<feature type="transmembrane region" description="Helical" evidence="2">
    <location>
        <begin position="31"/>
        <end position="53"/>
    </location>
</feature>
<dbReference type="GeneID" id="39419726"/>
<dbReference type="AlphaFoldDB" id="A0A484I3X3"/>
<dbReference type="EMBL" id="LR216287">
    <property type="protein sequence ID" value="VFJ12456.1"/>
    <property type="molecule type" value="Genomic_DNA"/>
</dbReference>
<evidence type="ECO:0000313" key="4">
    <source>
        <dbReference type="Proteomes" id="UP000294299"/>
    </source>
</evidence>
<evidence type="ECO:0000313" key="3">
    <source>
        <dbReference type="EMBL" id="VFJ12456.1"/>
    </source>
</evidence>
<dbReference type="RefSeq" id="WP_134482592.1">
    <property type="nucleotide sequence ID" value="NZ_LR216287.1"/>
</dbReference>
<feature type="compositionally biased region" description="Acidic residues" evidence="1">
    <location>
        <begin position="200"/>
        <end position="216"/>
    </location>
</feature>
<feature type="transmembrane region" description="Helical" evidence="2">
    <location>
        <begin position="94"/>
        <end position="112"/>
    </location>
</feature>
<accession>A0A484I3X3</accession>
<dbReference type="OrthoDB" id="11953at2157"/>
<keyword evidence="2" id="KW-1133">Transmembrane helix</keyword>
<feature type="transmembrane region" description="Helical" evidence="2">
    <location>
        <begin position="132"/>
        <end position="152"/>
    </location>
</feature>